<evidence type="ECO:0000256" key="2">
    <source>
        <dbReference type="ARBA" id="ARBA00023125"/>
    </source>
</evidence>
<gene>
    <name evidence="6" type="ORF">GCM10023350_00290</name>
</gene>
<dbReference type="PRINTS" id="PR00778">
    <property type="entry name" value="HTHARSR"/>
</dbReference>
<accession>A0ABP8Y8M3</accession>
<dbReference type="Proteomes" id="UP001499882">
    <property type="component" value="Unassembled WGS sequence"/>
</dbReference>
<evidence type="ECO:0000313" key="6">
    <source>
        <dbReference type="EMBL" id="GAA4722194.1"/>
    </source>
</evidence>
<evidence type="ECO:0000256" key="1">
    <source>
        <dbReference type="ARBA" id="ARBA00023015"/>
    </source>
</evidence>
<dbReference type="InterPro" id="IPR051081">
    <property type="entry name" value="HTH_MetalResp_TranReg"/>
</dbReference>
<evidence type="ECO:0000256" key="3">
    <source>
        <dbReference type="ARBA" id="ARBA00023163"/>
    </source>
</evidence>
<feature type="domain" description="HTH arsR-type" evidence="5">
    <location>
        <begin position="1"/>
        <end position="94"/>
    </location>
</feature>
<dbReference type="PANTHER" id="PTHR33154:SF33">
    <property type="entry name" value="TRANSCRIPTIONAL REPRESSOR SDPR"/>
    <property type="match status" value="1"/>
</dbReference>
<dbReference type="SUPFAM" id="SSF46785">
    <property type="entry name" value="Winged helix' DNA-binding domain"/>
    <property type="match status" value="1"/>
</dbReference>
<evidence type="ECO:0000313" key="7">
    <source>
        <dbReference type="Proteomes" id="UP001499882"/>
    </source>
</evidence>
<keyword evidence="7" id="KW-1185">Reference proteome</keyword>
<dbReference type="NCBIfam" id="NF033788">
    <property type="entry name" value="HTH_metalloreg"/>
    <property type="match status" value="1"/>
</dbReference>
<dbReference type="Pfam" id="PF12840">
    <property type="entry name" value="HTH_20"/>
    <property type="match status" value="1"/>
</dbReference>
<dbReference type="EMBL" id="BAABKN010000001">
    <property type="protein sequence ID" value="GAA4722194.1"/>
    <property type="molecule type" value="Genomic_DNA"/>
</dbReference>
<sequence>MVNSLQDTFDALADPTRRSILQDLAQHDELTAGQIAERVDGVGRTAVSSHLRILRTAGLVSERREGRYRFYAIEPDGPVRDAVATLHGMLRSAIPASATAAGQDEELRRSNGRSEAVGS</sequence>
<dbReference type="PANTHER" id="PTHR33154">
    <property type="entry name" value="TRANSCRIPTIONAL REGULATOR, ARSR FAMILY"/>
    <property type="match status" value="1"/>
</dbReference>
<name>A0ABP8Y8M3_9ACTN</name>
<protein>
    <recommendedName>
        <fullName evidence="5">HTH arsR-type domain-containing protein</fullName>
    </recommendedName>
</protein>
<dbReference type="InterPro" id="IPR011991">
    <property type="entry name" value="ArsR-like_HTH"/>
</dbReference>
<evidence type="ECO:0000256" key="4">
    <source>
        <dbReference type="SAM" id="MobiDB-lite"/>
    </source>
</evidence>
<dbReference type="InterPro" id="IPR001845">
    <property type="entry name" value="HTH_ArsR_DNA-bd_dom"/>
</dbReference>
<dbReference type="InterPro" id="IPR036390">
    <property type="entry name" value="WH_DNA-bd_sf"/>
</dbReference>
<dbReference type="PROSITE" id="PS50987">
    <property type="entry name" value="HTH_ARSR_2"/>
    <property type="match status" value="1"/>
</dbReference>
<dbReference type="SMART" id="SM00418">
    <property type="entry name" value="HTH_ARSR"/>
    <property type="match status" value="1"/>
</dbReference>
<keyword evidence="2" id="KW-0238">DNA-binding</keyword>
<comment type="caution">
    <text evidence="6">The sequence shown here is derived from an EMBL/GenBank/DDBJ whole genome shotgun (WGS) entry which is preliminary data.</text>
</comment>
<feature type="region of interest" description="Disordered" evidence="4">
    <location>
        <begin position="97"/>
        <end position="119"/>
    </location>
</feature>
<keyword evidence="1" id="KW-0805">Transcription regulation</keyword>
<keyword evidence="3" id="KW-0804">Transcription</keyword>
<dbReference type="RefSeq" id="WP_345524461.1">
    <property type="nucleotide sequence ID" value="NZ_BAABKN010000001.1"/>
</dbReference>
<dbReference type="InterPro" id="IPR036388">
    <property type="entry name" value="WH-like_DNA-bd_sf"/>
</dbReference>
<reference evidence="7" key="1">
    <citation type="journal article" date="2019" name="Int. J. Syst. Evol. Microbiol.">
        <title>The Global Catalogue of Microorganisms (GCM) 10K type strain sequencing project: providing services to taxonomists for standard genome sequencing and annotation.</title>
        <authorList>
            <consortium name="The Broad Institute Genomics Platform"/>
            <consortium name="The Broad Institute Genome Sequencing Center for Infectious Disease"/>
            <person name="Wu L."/>
            <person name="Ma J."/>
        </authorList>
    </citation>
    <scope>NUCLEOTIDE SEQUENCE [LARGE SCALE GENOMIC DNA]</scope>
    <source>
        <strain evidence="7">JCM 18532</strain>
    </source>
</reference>
<organism evidence="6 7">
    <name type="scientific">Nocardioides endophyticus</name>
    <dbReference type="NCBI Taxonomy" id="1353775"/>
    <lineage>
        <taxon>Bacteria</taxon>
        <taxon>Bacillati</taxon>
        <taxon>Actinomycetota</taxon>
        <taxon>Actinomycetes</taxon>
        <taxon>Propionibacteriales</taxon>
        <taxon>Nocardioidaceae</taxon>
        <taxon>Nocardioides</taxon>
    </lineage>
</organism>
<dbReference type="CDD" id="cd00090">
    <property type="entry name" value="HTH_ARSR"/>
    <property type="match status" value="1"/>
</dbReference>
<proteinExistence type="predicted"/>
<dbReference type="Gene3D" id="1.10.10.10">
    <property type="entry name" value="Winged helix-like DNA-binding domain superfamily/Winged helix DNA-binding domain"/>
    <property type="match status" value="1"/>
</dbReference>
<evidence type="ECO:0000259" key="5">
    <source>
        <dbReference type="PROSITE" id="PS50987"/>
    </source>
</evidence>